<dbReference type="InterPro" id="IPR036410">
    <property type="entry name" value="HSP_DnaJ_Cys-rich_dom_sf"/>
</dbReference>
<name>A0A060HEN9_9ARCH</name>
<accession>A0A060HEN9</accession>
<proteinExistence type="predicted"/>
<evidence type="ECO:0000256" key="1">
    <source>
        <dbReference type="SAM" id="Coils"/>
    </source>
</evidence>
<evidence type="ECO:0000313" key="3">
    <source>
        <dbReference type="Proteomes" id="UP000027093"/>
    </source>
</evidence>
<keyword evidence="1" id="KW-0175">Coiled coil</keyword>
<dbReference type="SUPFAM" id="SSF57938">
    <property type="entry name" value="DnaJ/Hsp40 cysteine-rich domain"/>
    <property type="match status" value="1"/>
</dbReference>
<dbReference type="AlphaFoldDB" id="A0A060HEN9"/>
<dbReference type="EMBL" id="CP007536">
    <property type="protein sequence ID" value="AIC15134.1"/>
    <property type="molecule type" value="Genomic_DNA"/>
</dbReference>
<gene>
    <name evidence="2" type="ORF">NVIE_009090</name>
</gene>
<dbReference type="HOGENOM" id="CLU_1709194_0_0_2"/>
<dbReference type="Proteomes" id="UP000027093">
    <property type="component" value="Chromosome"/>
</dbReference>
<reference evidence="2 3" key="1">
    <citation type="journal article" date="2014" name="Int. J. Syst. Evol. Microbiol.">
        <title>Nitrososphaera viennensis gen. nov., sp. nov., an aerobic and mesophilic, ammonia-oxidizing archaeon from soil and a member of the archaeal phylum Thaumarchaeota.</title>
        <authorList>
            <person name="Stieglmeier M."/>
            <person name="Klingl A."/>
            <person name="Alves R.J."/>
            <person name="Rittmann S.K."/>
            <person name="Melcher M."/>
            <person name="Leisch N."/>
            <person name="Schleper C."/>
        </authorList>
    </citation>
    <scope>NUCLEOTIDE SEQUENCE [LARGE SCALE GENOMIC DNA]</scope>
    <source>
        <strain evidence="2">EN76</strain>
    </source>
</reference>
<organism evidence="2 3">
    <name type="scientific">Nitrososphaera viennensis EN76</name>
    <dbReference type="NCBI Taxonomy" id="926571"/>
    <lineage>
        <taxon>Archaea</taxon>
        <taxon>Nitrososphaerota</taxon>
        <taxon>Nitrososphaeria</taxon>
        <taxon>Nitrososphaerales</taxon>
        <taxon>Nitrososphaeraceae</taxon>
        <taxon>Nitrososphaera</taxon>
    </lineage>
</organism>
<sequence>MRLHSGMSEEARIRDGIELASARKRLQELEARKTVLLAHLAELRQVLAGTRPVSELSSEMISRFTIDVRGATDRFLLRGIEDKLDSLARETDAKIFKLKELLAHAAICPRCNGSGSIVKESVERDPDNAPVTHMTVSSCPQCGGSGKAEAEMI</sequence>
<feature type="coiled-coil region" evidence="1">
    <location>
        <begin position="19"/>
        <end position="46"/>
    </location>
</feature>
<dbReference type="KEGG" id="nvn:NVIE_009090"/>
<keyword evidence="3" id="KW-1185">Reference proteome</keyword>
<dbReference type="STRING" id="926571.NVIE_009090"/>
<dbReference type="Gene3D" id="6.20.20.10">
    <property type="match status" value="1"/>
</dbReference>
<evidence type="ECO:0000313" key="2">
    <source>
        <dbReference type="EMBL" id="AIC15134.1"/>
    </source>
</evidence>
<protein>
    <submittedName>
        <fullName evidence="2">Uncharacterized protein</fullName>
    </submittedName>
</protein>